<dbReference type="InterPro" id="IPR018087">
    <property type="entry name" value="Glyco_hydro_5_CS"/>
</dbReference>
<keyword evidence="9" id="KW-1185">Reference proteome</keyword>
<dbReference type="Pfam" id="PF00150">
    <property type="entry name" value="Cellulase"/>
    <property type="match status" value="1"/>
</dbReference>
<evidence type="ECO:0000256" key="2">
    <source>
        <dbReference type="ARBA" id="ARBA00012706"/>
    </source>
</evidence>
<comment type="catalytic activity">
    <reaction evidence="1">
        <text>Random hydrolysis of (1-&gt;4)-beta-D-mannosidic linkages in mannans, galactomannans and glucomannans.</text>
        <dbReference type="EC" id="3.2.1.78"/>
    </reaction>
</comment>
<dbReference type="OrthoDB" id="9774262at2"/>
<evidence type="ECO:0000313" key="8">
    <source>
        <dbReference type="EMBL" id="SNR59760.1"/>
    </source>
</evidence>
<feature type="transmembrane region" description="Helical" evidence="6">
    <location>
        <begin position="12"/>
        <end position="36"/>
    </location>
</feature>
<dbReference type="Gene3D" id="3.20.20.80">
    <property type="entry name" value="Glycosidases"/>
    <property type="match status" value="1"/>
</dbReference>
<accession>A0A238XM27</accession>
<dbReference type="EMBL" id="FZNX01000003">
    <property type="protein sequence ID" value="SNR59760.1"/>
    <property type="molecule type" value="Genomic_DNA"/>
</dbReference>
<comment type="similarity">
    <text evidence="5">Belongs to the glycosyl hydrolase 5 (cellulase A) family.</text>
</comment>
<dbReference type="GO" id="GO:0004553">
    <property type="term" value="F:hydrolase activity, hydrolyzing O-glycosyl compounds"/>
    <property type="evidence" value="ECO:0007669"/>
    <property type="project" value="InterPro"/>
</dbReference>
<proteinExistence type="inferred from homology"/>
<evidence type="ECO:0000256" key="3">
    <source>
        <dbReference type="ARBA" id="ARBA00022801"/>
    </source>
</evidence>
<gene>
    <name evidence="8" type="ORF">SAMN04488111_1926</name>
</gene>
<dbReference type="InterPro" id="IPR017853">
    <property type="entry name" value="GH"/>
</dbReference>
<dbReference type="GO" id="GO:0000272">
    <property type="term" value="P:polysaccharide catabolic process"/>
    <property type="evidence" value="ECO:0007669"/>
    <property type="project" value="InterPro"/>
</dbReference>
<keyword evidence="4 5" id="KW-0326">Glycosidase</keyword>
<keyword evidence="3 5" id="KW-0378">Hydrolase</keyword>
<dbReference type="EC" id="3.2.1.78" evidence="2"/>
<dbReference type="InterPro" id="IPR001547">
    <property type="entry name" value="Glyco_hydro_5"/>
</dbReference>
<dbReference type="Proteomes" id="UP000198412">
    <property type="component" value="Unassembled WGS sequence"/>
</dbReference>
<name>A0A238XM27_9FLAO</name>
<protein>
    <recommendedName>
        <fullName evidence="2">mannan endo-1,4-beta-mannosidase</fullName>
        <ecNumber evidence="2">3.2.1.78</ecNumber>
    </recommendedName>
</protein>
<evidence type="ECO:0000259" key="7">
    <source>
        <dbReference type="Pfam" id="PF00150"/>
    </source>
</evidence>
<keyword evidence="6" id="KW-0472">Membrane</keyword>
<dbReference type="PANTHER" id="PTHR31451">
    <property type="match status" value="1"/>
</dbReference>
<evidence type="ECO:0000313" key="9">
    <source>
        <dbReference type="Proteomes" id="UP000198412"/>
    </source>
</evidence>
<dbReference type="AlphaFoldDB" id="A0A238XM27"/>
<organism evidence="8 9">
    <name type="scientific">Lutibacter flavus</name>
    <dbReference type="NCBI Taxonomy" id="691689"/>
    <lineage>
        <taxon>Bacteria</taxon>
        <taxon>Pseudomonadati</taxon>
        <taxon>Bacteroidota</taxon>
        <taxon>Flavobacteriia</taxon>
        <taxon>Flavobacteriales</taxon>
        <taxon>Flavobacteriaceae</taxon>
        <taxon>Lutibacter</taxon>
    </lineage>
</organism>
<feature type="domain" description="Glycoside hydrolase family 5" evidence="7">
    <location>
        <begin position="224"/>
        <end position="473"/>
    </location>
</feature>
<dbReference type="SUPFAM" id="SSF51445">
    <property type="entry name" value="(Trans)glycosidases"/>
    <property type="match status" value="1"/>
</dbReference>
<evidence type="ECO:0000256" key="6">
    <source>
        <dbReference type="SAM" id="Phobius"/>
    </source>
</evidence>
<keyword evidence="6" id="KW-1133">Transmembrane helix</keyword>
<sequence length="517" mass="60181">MQQKLNKNIYRGILILSFIAINILIIYGVSSVLAYLKTGADRANMLHIDVKSETVYSPEINWISLDNPGREISKQELKSIEDHYLKSWYIKNIAFKNNSPYGIEDFYTDSARVHIFNTLKLNKKQKISIEATTISHSPKLEFYSEDGKLAVLTDKNVVEFQKVFQNNKLVLSTTDTSSYKVILLLEDGFWRIRHKVKIENEPEKDTLKTTQINQIRDSEILVEGKPFTIKGINYYPKETPWDMFGENFDLEIIEKDFKLIKNSGLNSIRIFIQYEDFGKEKVPPAKLEKLKEVLNTAENTGLKVVVTLFDFYGDYSVLNWTLTHRHASQIVSTFKNHKAILAWDLKNEPDLDFESRDKKTVLAWLSQMIKEIKKFDPNHLVTIGWSSPEAAIHLLDEVDFVSYHYYKSIDNFENDFKILKEQSLNKPIVLQEFGLSSYTGIWNLYSSSETKQAEYHKEMQAIFKKESLAFMSWGLYDFKEVPTSVAGRLPWRNTKQKYFGFMNENGDKKPSFLYITN</sequence>
<evidence type="ECO:0000256" key="1">
    <source>
        <dbReference type="ARBA" id="ARBA00001678"/>
    </source>
</evidence>
<reference evidence="9" key="1">
    <citation type="submission" date="2017-06" db="EMBL/GenBank/DDBJ databases">
        <authorList>
            <person name="Varghese N."/>
            <person name="Submissions S."/>
        </authorList>
    </citation>
    <scope>NUCLEOTIDE SEQUENCE [LARGE SCALE GENOMIC DNA]</scope>
    <source>
        <strain evidence="9">DSM 27993</strain>
    </source>
</reference>
<dbReference type="PROSITE" id="PS00659">
    <property type="entry name" value="GLYCOSYL_HYDROL_F5"/>
    <property type="match status" value="1"/>
</dbReference>
<dbReference type="InterPro" id="IPR045053">
    <property type="entry name" value="MAN-like"/>
</dbReference>
<dbReference type="RefSeq" id="WP_089378548.1">
    <property type="nucleotide sequence ID" value="NZ_FZNX01000003.1"/>
</dbReference>
<evidence type="ECO:0000256" key="4">
    <source>
        <dbReference type="ARBA" id="ARBA00023295"/>
    </source>
</evidence>
<keyword evidence="6" id="KW-0812">Transmembrane</keyword>
<evidence type="ECO:0000256" key="5">
    <source>
        <dbReference type="RuleBase" id="RU361153"/>
    </source>
</evidence>